<dbReference type="Gene3D" id="3.90.76.10">
    <property type="entry name" value="Dipeptide-binding Protein, Domain 1"/>
    <property type="match status" value="1"/>
</dbReference>
<dbReference type="InterPro" id="IPR039424">
    <property type="entry name" value="SBP_5"/>
</dbReference>
<dbReference type="InterPro" id="IPR000914">
    <property type="entry name" value="SBP_5_dom"/>
</dbReference>
<evidence type="ECO:0000313" key="8">
    <source>
        <dbReference type="Proteomes" id="UP000278036"/>
    </source>
</evidence>
<evidence type="ECO:0000313" key="7">
    <source>
        <dbReference type="Proteomes" id="UP000274097"/>
    </source>
</evidence>
<dbReference type="GO" id="GO:0030288">
    <property type="term" value="C:outer membrane-bounded periplasmic space"/>
    <property type="evidence" value="ECO:0007669"/>
    <property type="project" value="UniProtKB-ARBA"/>
</dbReference>
<keyword evidence="7" id="KW-1185">Reference proteome</keyword>
<dbReference type="AlphaFoldDB" id="A0A3A9JLY4"/>
<dbReference type="SUPFAM" id="SSF53850">
    <property type="entry name" value="Periplasmic binding protein-like II"/>
    <property type="match status" value="1"/>
</dbReference>
<dbReference type="PIRSF" id="PIRSF002741">
    <property type="entry name" value="MppA"/>
    <property type="match status" value="1"/>
</dbReference>
<keyword evidence="3" id="KW-0732">Signal</keyword>
<dbReference type="OrthoDB" id="7233744at2"/>
<dbReference type="EMBL" id="RFLX01000010">
    <property type="protein sequence ID" value="RMI20725.1"/>
    <property type="molecule type" value="Genomic_DNA"/>
</dbReference>
<protein>
    <submittedName>
        <fullName evidence="5">ABC transporter substrate-binding protein</fullName>
    </submittedName>
</protein>
<comment type="similarity">
    <text evidence="2">Belongs to the bacterial solute-binding protein 5 family.</text>
</comment>
<proteinExistence type="inferred from homology"/>
<organism evidence="5 8">
    <name type="scientific">Teichococcus wenyumeiae</name>
    <dbReference type="NCBI Taxonomy" id="2478470"/>
    <lineage>
        <taxon>Bacteria</taxon>
        <taxon>Pseudomonadati</taxon>
        <taxon>Pseudomonadota</taxon>
        <taxon>Alphaproteobacteria</taxon>
        <taxon>Acetobacterales</taxon>
        <taxon>Roseomonadaceae</taxon>
        <taxon>Roseomonas</taxon>
    </lineage>
</organism>
<dbReference type="PANTHER" id="PTHR30290">
    <property type="entry name" value="PERIPLASMIC BINDING COMPONENT OF ABC TRANSPORTER"/>
    <property type="match status" value="1"/>
</dbReference>
<evidence type="ECO:0000256" key="2">
    <source>
        <dbReference type="ARBA" id="ARBA00005695"/>
    </source>
</evidence>
<dbReference type="InParanoid" id="A0A3A9JLY4"/>
<comment type="subcellular location">
    <subcellularLocation>
        <location evidence="1">Periplasm</location>
    </subcellularLocation>
</comment>
<accession>A0A3A9JLY4</accession>
<dbReference type="Gene3D" id="3.40.190.10">
    <property type="entry name" value="Periplasmic binding protein-like II"/>
    <property type="match status" value="1"/>
</dbReference>
<dbReference type="RefSeq" id="WP_120637011.1">
    <property type="nucleotide sequence ID" value="NZ_RAQU01000014.1"/>
</dbReference>
<dbReference type="Pfam" id="PF00496">
    <property type="entry name" value="SBP_bac_5"/>
    <property type="match status" value="1"/>
</dbReference>
<evidence type="ECO:0000313" key="6">
    <source>
        <dbReference type="EMBL" id="RMI20725.1"/>
    </source>
</evidence>
<evidence type="ECO:0000259" key="4">
    <source>
        <dbReference type="Pfam" id="PF00496"/>
    </source>
</evidence>
<dbReference type="EMBL" id="RAQU01000014">
    <property type="protein sequence ID" value="RKK05545.1"/>
    <property type="molecule type" value="Genomic_DNA"/>
</dbReference>
<evidence type="ECO:0000256" key="1">
    <source>
        <dbReference type="ARBA" id="ARBA00004418"/>
    </source>
</evidence>
<dbReference type="GO" id="GO:0015833">
    <property type="term" value="P:peptide transport"/>
    <property type="evidence" value="ECO:0007669"/>
    <property type="project" value="TreeGrafter"/>
</dbReference>
<sequence>MNRRDFLRVSAAGLTAPSLAQAQGSRVLKFIPQNDLSVLDPIFAAVYATRTHALMVFDTLYGQDGSFRASPQMVEGHVTEDDGLTWRLTLRDGLKWHDGEPVLARDCVASIQRWGKRDPFGQSLMAATDELVAGDDKTIRFRLKRRFPLLPDALGKLPTLLPVMMPERLARTDAFTQVTEMVGSGPFRSLADERVSGARAAYARNADYVPRSGGRPEWTAGPKVVHLDRVEWTTITDPATAAAALQSGEQDWWEYVANDLVPVLRRARNVKVAMQESTGILNALRMNHLQPPFNNPAIRRALLGAMNQEDFVIPVAGSDPAMWHVPTGFFTPDTPMANDAGLEVLTGPRDYDKVKRDLAAAGYKGERVVLLLATDPAFVGTLGEVAADMLRRAGMNVDAQVMDWGSFISRRASKEPVERGGWSAAMTALSGLDMATPAVQSVIRGNGAAALFGWPDLPKLEALRDEWFMAPDLASQQRLARQIQQQAFEDLPYIPAGQFFQATAYSTRLKDIVPGYSVFWNVKKDA</sequence>
<dbReference type="PANTHER" id="PTHR30290:SF38">
    <property type="entry name" value="D,D-DIPEPTIDE-BINDING PERIPLASMIC PROTEIN DDPA-RELATED"/>
    <property type="match status" value="1"/>
</dbReference>
<dbReference type="GO" id="GO:1904680">
    <property type="term" value="F:peptide transmembrane transporter activity"/>
    <property type="evidence" value="ECO:0007669"/>
    <property type="project" value="TreeGrafter"/>
</dbReference>
<evidence type="ECO:0000313" key="5">
    <source>
        <dbReference type="EMBL" id="RKK05545.1"/>
    </source>
</evidence>
<evidence type="ECO:0000256" key="3">
    <source>
        <dbReference type="ARBA" id="ARBA00022729"/>
    </source>
</evidence>
<comment type="caution">
    <text evidence="5">The sequence shown here is derived from an EMBL/GenBank/DDBJ whole genome shotgun (WGS) entry which is preliminary data.</text>
</comment>
<dbReference type="Gene3D" id="3.10.105.10">
    <property type="entry name" value="Dipeptide-binding Protein, Domain 3"/>
    <property type="match status" value="1"/>
</dbReference>
<dbReference type="InterPro" id="IPR030678">
    <property type="entry name" value="Peptide/Ni-bd"/>
</dbReference>
<gene>
    <name evidence="5" type="ORF">D6Z83_03840</name>
    <name evidence="6" type="ORF">EBE87_14815</name>
</gene>
<name>A0A3A9JLY4_9PROT</name>
<dbReference type="CDD" id="cd08502">
    <property type="entry name" value="PBP2_NikA_DppA_OppA_like_16"/>
    <property type="match status" value="1"/>
</dbReference>
<dbReference type="Proteomes" id="UP000278036">
    <property type="component" value="Unassembled WGS sequence"/>
</dbReference>
<dbReference type="Proteomes" id="UP000274097">
    <property type="component" value="Unassembled WGS sequence"/>
</dbReference>
<dbReference type="GO" id="GO:0043190">
    <property type="term" value="C:ATP-binding cassette (ABC) transporter complex"/>
    <property type="evidence" value="ECO:0007669"/>
    <property type="project" value="InterPro"/>
</dbReference>
<feature type="domain" description="Solute-binding protein family 5" evidence="4">
    <location>
        <begin position="70"/>
        <end position="431"/>
    </location>
</feature>
<reference evidence="5 8" key="1">
    <citation type="submission" date="2018-09" db="EMBL/GenBank/DDBJ databases">
        <title>Roseomonas sp. nov., isolated from feces of Tibetan antelopes in the Qinghai-Tibet plateau, China.</title>
        <authorList>
            <person name="Tian Z."/>
        </authorList>
    </citation>
    <scope>NUCLEOTIDE SEQUENCE [LARGE SCALE GENOMIC DNA]</scope>
    <source>
        <strain evidence="6 7">Z23</strain>
        <strain evidence="5 8">Z24</strain>
    </source>
</reference>